<comment type="caution">
    <text evidence="2">The sequence shown here is derived from an EMBL/GenBank/DDBJ whole genome shotgun (WGS) entry which is preliminary data.</text>
</comment>
<evidence type="ECO:0000313" key="2">
    <source>
        <dbReference type="EMBL" id="MEO3714371.1"/>
    </source>
</evidence>
<sequence>MFSALISLLLRLVLAVATAILVLGLMALALATLLGVGLWSLIRGRKPAVDLSGFARARAFRAGQGFGPGPARRTPPADVVDIEARVVGEGAEAGGRPALPPQSP</sequence>
<dbReference type="RefSeq" id="WP_347611472.1">
    <property type="nucleotide sequence ID" value="NZ_JBDPZC010000007.1"/>
</dbReference>
<dbReference type="Proteomes" id="UP001462640">
    <property type="component" value="Unassembled WGS sequence"/>
</dbReference>
<dbReference type="EMBL" id="JBDPZC010000007">
    <property type="protein sequence ID" value="MEO3714371.1"/>
    <property type="molecule type" value="Genomic_DNA"/>
</dbReference>
<keyword evidence="1" id="KW-1133">Transmembrane helix</keyword>
<accession>A0ABV0GH46</accession>
<evidence type="ECO:0000256" key="1">
    <source>
        <dbReference type="SAM" id="Phobius"/>
    </source>
</evidence>
<keyword evidence="3" id="KW-1185">Reference proteome</keyword>
<gene>
    <name evidence="2" type="ORF">ABDJ40_16520</name>
</gene>
<proteinExistence type="predicted"/>
<organism evidence="2 3">
    <name type="scientific">Roseateles flavus</name>
    <dbReference type="NCBI Taxonomy" id="3149041"/>
    <lineage>
        <taxon>Bacteria</taxon>
        <taxon>Pseudomonadati</taxon>
        <taxon>Pseudomonadota</taxon>
        <taxon>Betaproteobacteria</taxon>
        <taxon>Burkholderiales</taxon>
        <taxon>Sphaerotilaceae</taxon>
        <taxon>Roseateles</taxon>
    </lineage>
</organism>
<keyword evidence="1" id="KW-0812">Transmembrane</keyword>
<name>A0ABV0GH46_9BURK</name>
<protein>
    <submittedName>
        <fullName evidence="2">Uncharacterized protein</fullName>
    </submittedName>
</protein>
<feature type="transmembrane region" description="Helical" evidence="1">
    <location>
        <begin position="25"/>
        <end position="42"/>
    </location>
</feature>
<reference evidence="2 3" key="1">
    <citation type="submission" date="2024-05" db="EMBL/GenBank/DDBJ databases">
        <title>Roseateles sp. 2.12 16S ribosomal RNA gene Genome sequencing and assembly.</title>
        <authorList>
            <person name="Woo H."/>
        </authorList>
    </citation>
    <scope>NUCLEOTIDE SEQUENCE [LARGE SCALE GENOMIC DNA]</scope>
    <source>
        <strain evidence="2 3">2.12</strain>
    </source>
</reference>
<keyword evidence="1" id="KW-0472">Membrane</keyword>
<evidence type="ECO:0000313" key="3">
    <source>
        <dbReference type="Proteomes" id="UP001462640"/>
    </source>
</evidence>